<dbReference type="EMBL" id="JAKNHQ010000004">
    <property type="protein sequence ID" value="MCG4610092.1"/>
    <property type="molecule type" value="Genomic_DNA"/>
</dbReference>
<evidence type="ECO:0000256" key="3">
    <source>
        <dbReference type="ARBA" id="ARBA00022729"/>
    </source>
</evidence>
<dbReference type="PANTHER" id="PTHR46847">
    <property type="entry name" value="D-ALLOSE-BINDING PERIPLASMIC PROTEIN-RELATED"/>
    <property type="match status" value="1"/>
</dbReference>
<name>A0ABS9MH02_9FIRM</name>
<keyword evidence="6" id="KW-1185">Reference proteome</keyword>
<feature type="domain" description="Periplasmic binding protein" evidence="4">
    <location>
        <begin position="47"/>
        <end position="298"/>
    </location>
</feature>
<protein>
    <submittedName>
        <fullName evidence="5">Substrate-binding domain-containing protein</fullName>
    </submittedName>
</protein>
<comment type="similarity">
    <text evidence="2">Belongs to the bacterial solute-binding protein 2 family.</text>
</comment>
<dbReference type="PANTHER" id="PTHR46847:SF3">
    <property type="entry name" value="GALACTOFURANOSE-BINDING PROTEIN YTFQ"/>
    <property type="match status" value="1"/>
</dbReference>
<evidence type="ECO:0000313" key="6">
    <source>
        <dbReference type="Proteomes" id="UP001298681"/>
    </source>
</evidence>
<dbReference type="CDD" id="cd06308">
    <property type="entry name" value="PBP1_sensor_kinase-like"/>
    <property type="match status" value="1"/>
</dbReference>
<dbReference type="CDD" id="cd06309">
    <property type="entry name" value="PBP1_galactofuranose_YtfQ-like"/>
    <property type="match status" value="1"/>
</dbReference>
<dbReference type="Gene3D" id="3.40.50.2300">
    <property type="match status" value="4"/>
</dbReference>
<proteinExistence type="inferred from homology"/>
<dbReference type="PROSITE" id="PS51257">
    <property type="entry name" value="PROKAR_LIPOPROTEIN"/>
    <property type="match status" value="1"/>
</dbReference>
<evidence type="ECO:0000256" key="2">
    <source>
        <dbReference type="ARBA" id="ARBA00007639"/>
    </source>
</evidence>
<feature type="domain" description="Periplasmic binding protein" evidence="4">
    <location>
        <begin position="345"/>
        <end position="601"/>
    </location>
</feature>
<dbReference type="RefSeq" id="WP_195451245.1">
    <property type="nucleotide sequence ID" value="NZ_JAKNHQ010000004.1"/>
</dbReference>
<evidence type="ECO:0000259" key="4">
    <source>
        <dbReference type="Pfam" id="PF13407"/>
    </source>
</evidence>
<dbReference type="InterPro" id="IPR025997">
    <property type="entry name" value="SBP_2_dom"/>
</dbReference>
<evidence type="ECO:0000313" key="5">
    <source>
        <dbReference type="EMBL" id="MCG4610092.1"/>
    </source>
</evidence>
<evidence type="ECO:0000256" key="1">
    <source>
        <dbReference type="ARBA" id="ARBA00004196"/>
    </source>
</evidence>
<gene>
    <name evidence="5" type="ORF">L0P57_03955</name>
</gene>
<dbReference type="Proteomes" id="UP001298681">
    <property type="component" value="Unassembled WGS sequence"/>
</dbReference>
<organism evidence="5 6">
    <name type="scientific">Anaeromassilibacillus senegalensis</name>
    <dbReference type="NCBI Taxonomy" id="1673717"/>
    <lineage>
        <taxon>Bacteria</taxon>
        <taxon>Bacillati</taxon>
        <taxon>Bacillota</taxon>
        <taxon>Clostridia</taxon>
        <taxon>Eubacteriales</taxon>
        <taxon>Acutalibacteraceae</taxon>
        <taxon>Anaeromassilibacillus</taxon>
    </lineage>
</organism>
<accession>A0ABS9MH02</accession>
<keyword evidence="3" id="KW-0732">Signal</keyword>
<reference evidence="5 6" key="1">
    <citation type="submission" date="2022-01" db="EMBL/GenBank/DDBJ databases">
        <title>Collection of gut derived symbiotic bacterial strains cultured from healthy donors.</title>
        <authorList>
            <person name="Lin H."/>
            <person name="Kohout C."/>
            <person name="Waligurski E."/>
            <person name="Pamer E.G."/>
        </authorList>
    </citation>
    <scope>NUCLEOTIDE SEQUENCE [LARGE SCALE GENOMIC DNA]</scope>
    <source>
        <strain evidence="5 6">DFI.7.58</strain>
    </source>
</reference>
<dbReference type="InterPro" id="IPR028082">
    <property type="entry name" value="Peripla_BP_I"/>
</dbReference>
<sequence>MRERIKKAGYRLIGKAACACILIFVLLFTIFSACVVKQQPDQISYVIGVSQANMREPWRLVLTQEIQEEAAKHPDVRLVITDATDNSDKQIADIQRLLDFGVDLMIVSPCDVKKVTPLVSEVYQSIPVVVLDRVVEGYDYSLFIGPDNELIGKRAGKSVSAMLGGKGTVLELCGSSVSQASIDRSEGFRSVIEEAGNVRVEQVHVVSESRDSAEDIVRAFGTHLRDIDAIFAHNDYMALGAARALEQLGYDDIRIVGVDGFTGENRGIDLVRRGLIDETITCPTGGREAVQYALEILQNVSGVPKQVILRSHSITKENADEYVESLNRVYEEPDRIIDVGYAQVGTESAWRLANTQSIKTAAKDFGINLIYEDGNQSQERQIEALRRFIEMEVDVIVLSPVVDSGWDEVLEEAQDAGIPVLLSDRKVSTQKDDMYMTFIGADFLEEGRRAMRWLAGTMEDPLEHVRIMEIEGTVGASPSEERSQGFQEVMQEYPNCQIVYSACGDFTYEGGKQVVEDYMASHKWDIDVIFSQNDDMALGAAEALEAHGLKPGVDVKLISVDGARSAFQALIDKRLNCVVECSPLLGPQLMKAVKDLMAGKELPLRIITDEKVYTQENAQQYIRSRKY</sequence>
<dbReference type="Pfam" id="PF13407">
    <property type="entry name" value="Peripla_BP_4"/>
    <property type="match status" value="2"/>
</dbReference>
<dbReference type="SUPFAM" id="SSF53822">
    <property type="entry name" value="Periplasmic binding protein-like I"/>
    <property type="match status" value="2"/>
</dbReference>
<comment type="caution">
    <text evidence="5">The sequence shown here is derived from an EMBL/GenBank/DDBJ whole genome shotgun (WGS) entry which is preliminary data.</text>
</comment>
<comment type="subcellular location">
    <subcellularLocation>
        <location evidence="1">Cell envelope</location>
    </subcellularLocation>
</comment>